<proteinExistence type="predicted"/>
<dbReference type="GO" id="GO:0005634">
    <property type="term" value="C:nucleus"/>
    <property type="evidence" value="ECO:0007669"/>
    <property type="project" value="TreeGrafter"/>
</dbReference>
<evidence type="ECO:0000313" key="2">
    <source>
        <dbReference type="EMBL" id="KAB1278800.1"/>
    </source>
</evidence>
<dbReference type="EMBL" id="JWIN03000005">
    <property type="protein sequence ID" value="KAB1278800.1"/>
    <property type="molecule type" value="Genomic_DNA"/>
</dbReference>
<organism evidence="2 3">
    <name type="scientific">Camelus dromedarius</name>
    <name type="common">Dromedary</name>
    <name type="synonym">Arabian camel</name>
    <dbReference type="NCBI Taxonomy" id="9838"/>
    <lineage>
        <taxon>Eukaryota</taxon>
        <taxon>Metazoa</taxon>
        <taxon>Chordata</taxon>
        <taxon>Craniata</taxon>
        <taxon>Vertebrata</taxon>
        <taxon>Euteleostomi</taxon>
        <taxon>Mammalia</taxon>
        <taxon>Eutheria</taxon>
        <taxon>Laurasiatheria</taxon>
        <taxon>Artiodactyla</taxon>
        <taxon>Tylopoda</taxon>
        <taxon>Camelidae</taxon>
        <taxon>Camelus</taxon>
    </lineage>
</organism>
<protein>
    <submittedName>
        <fullName evidence="2">General transcription factor II-I repeat domain-containing protein 2</fullName>
    </submittedName>
</protein>
<dbReference type="PANTHER" id="PTHR47831">
    <property type="entry name" value="GENERAL TRANSCRIPTION FACTOR II-I REPEAT DOMAIN-CONTAINING PROTEIN 2"/>
    <property type="match status" value="1"/>
</dbReference>
<keyword evidence="3" id="KW-1185">Reference proteome</keyword>
<gene>
    <name evidence="2" type="primary">Nucleolin</name>
    <name evidence="2" type="ORF">Cadr_000007502</name>
</gene>
<evidence type="ECO:0000313" key="3">
    <source>
        <dbReference type="Proteomes" id="UP000299084"/>
    </source>
</evidence>
<accession>A0A5N4E676</accession>
<dbReference type="PANTHER" id="PTHR47831:SF1">
    <property type="entry name" value="GENERAL TRANSCRIPTION FACTOR II-I REPEAT DOMAIN-CONTAINING PROTEIN 2A-RELATED"/>
    <property type="match status" value="1"/>
</dbReference>
<sequence>MLERKAKIKKREMEKTAPGEHVDNMTEDLQDKLQEKARSFVAFSIAAQESTDGKDTPHIAVFIHGVNETFDVTEELLGVVPMTGTTSGNE</sequence>
<dbReference type="EMBL" id="JWIN03000005">
    <property type="protein sequence ID" value="KAB1278803.1"/>
    <property type="molecule type" value="Genomic_DNA"/>
</dbReference>
<feature type="region of interest" description="Disordered" evidence="1">
    <location>
        <begin position="1"/>
        <end position="25"/>
    </location>
</feature>
<reference evidence="2 3" key="2">
    <citation type="journal article" date="2019" name="Mol. Ecol. Resour.">
        <title>Improving Illumina assemblies with Hi-C and long reads: an example with the North African dromedary.</title>
        <authorList>
            <person name="Elbers J.P."/>
            <person name="Rogers M.F."/>
            <person name="Perelman P.L."/>
            <person name="Proskuryakova A.A."/>
            <person name="Serdyukova N.A."/>
            <person name="Johnson W.E."/>
            <person name="Horin P."/>
            <person name="Corander J."/>
            <person name="Murphy D."/>
            <person name="Burger P.A."/>
        </authorList>
    </citation>
    <scope>NUCLEOTIDE SEQUENCE [LARGE SCALE GENOMIC DNA]</scope>
    <source>
        <strain evidence="2">Drom800</strain>
        <tissue evidence="2">Blood</tissue>
    </source>
</reference>
<name>A0A5N4E676_CAMDR</name>
<evidence type="ECO:0000256" key="1">
    <source>
        <dbReference type="SAM" id="MobiDB-lite"/>
    </source>
</evidence>
<reference evidence="2" key="1">
    <citation type="submission" date="2014-12" db="EMBL/GenBank/DDBJ databases">
        <authorList>
            <person name="Fitak R."/>
            <person name="Mohandesan E."/>
            <person name="Burger P.A."/>
            <person name="Jukka C."/>
        </authorList>
    </citation>
    <scope>NUCLEOTIDE SEQUENCE</scope>
    <source>
        <strain evidence="2">Drom800</strain>
        <tissue evidence="2">Blood</tissue>
    </source>
</reference>
<dbReference type="Proteomes" id="UP000299084">
    <property type="component" value="Unassembled WGS sequence"/>
</dbReference>
<dbReference type="AlphaFoldDB" id="A0A5N4E676"/>
<comment type="caution">
    <text evidence="2">The sequence shown here is derived from an EMBL/GenBank/DDBJ whole genome shotgun (WGS) entry which is preliminary data.</text>
</comment>
<dbReference type="InterPro" id="IPR042224">
    <property type="entry name" value="GTF2IRD2"/>
</dbReference>